<sequence>MVLPDAPGSQGTSSLIGVALAIGAGILIALGLNPGTSPEGASTPPRFDSDAESITRRSRNGSVRHRHTGKPKRRLDKGFLRNKLWLLGFGLMNGGELCNFLAYAFAPPSVVAPLGMVTLIANVFLAPLVVREPFRKKDLIGVAIAVLGGATVVYASHSNDTKLTPHQFLKAISRPLFIAYSATSLVAIILLAWLSRTKYGDRFVLIDLVLCALAGSFTVLSTKAISSFLNLMFLDTFKHWVTYPVLLVLVVTAVVQVNFVNKSLQRFESRVVIPIQYMTFALSTIVGSAILYRDFEGIGLPSLINFAFGCLVSGGGVYLLTRDAPSQSSNEGESSSTGRKQGDSSADGVMKDSSSARPRNALPPNAKTIILDVPASIDASTPSSSKRLGDSSAGSHSTLPPNGSSSPRSDHHQLLLRPIAAAVGDPTVSATAIRPAMGGRPRTVSLTLGGGYLLAASPGAVVRAATAAAADEADEDEDDEDEVEEEEDGEDVSSDEDEEEEAAGRQRRGRRQRTLQVEGEC</sequence>
<dbReference type="InterPro" id="IPR008521">
    <property type="entry name" value="Mg_trans_NIPA"/>
</dbReference>
<dbReference type="EMBL" id="PUHQ01000099">
    <property type="protein sequence ID" value="KAG0656364.1"/>
    <property type="molecule type" value="Genomic_DNA"/>
</dbReference>
<feature type="transmembrane region" description="Helical" evidence="6">
    <location>
        <begin position="240"/>
        <end position="259"/>
    </location>
</feature>
<comment type="caution">
    <text evidence="7">The sequence shown here is derived from an EMBL/GenBank/DDBJ whole genome shotgun (WGS) entry which is preliminary data.</text>
</comment>
<evidence type="ECO:0000256" key="2">
    <source>
        <dbReference type="ARBA" id="ARBA00022692"/>
    </source>
</evidence>
<feature type="region of interest" description="Disordered" evidence="5">
    <location>
        <begin position="377"/>
        <end position="411"/>
    </location>
</feature>
<evidence type="ECO:0000256" key="1">
    <source>
        <dbReference type="ARBA" id="ARBA00004141"/>
    </source>
</evidence>
<evidence type="ECO:0008006" key="9">
    <source>
        <dbReference type="Google" id="ProtNLM"/>
    </source>
</evidence>
<dbReference type="SUPFAM" id="SSF103481">
    <property type="entry name" value="Multidrug resistance efflux transporter EmrE"/>
    <property type="match status" value="1"/>
</dbReference>
<feature type="transmembrane region" description="Helical" evidence="6">
    <location>
        <begin position="12"/>
        <end position="32"/>
    </location>
</feature>
<dbReference type="AlphaFoldDB" id="A0A9P6VUT5"/>
<proteinExistence type="predicted"/>
<feature type="compositionally biased region" description="Acidic residues" evidence="5">
    <location>
        <begin position="471"/>
        <end position="501"/>
    </location>
</feature>
<dbReference type="Pfam" id="PF05653">
    <property type="entry name" value="Mg_trans_NIPA"/>
    <property type="match status" value="1"/>
</dbReference>
<organism evidence="7 8">
    <name type="scientific">Rhodotorula mucilaginosa</name>
    <name type="common">Yeast</name>
    <name type="synonym">Rhodotorula rubra</name>
    <dbReference type="NCBI Taxonomy" id="5537"/>
    <lineage>
        <taxon>Eukaryota</taxon>
        <taxon>Fungi</taxon>
        <taxon>Dikarya</taxon>
        <taxon>Basidiomycota</taxon>
        <taxon>Pucciniomycotina</taxon>
        <taxon>Microbotryomycetes</taxon>
        <taxon>Sporidiobolales</taxon>
        <taxon>Sporidiobolaceae</taxon>
        <taxon>Rhodotorula</taxon>
    </lineage>
</organism>
<dbReference type="PANTHER" id="PTHR12570">
    <property type="match status" value="1"/>
</dbReference>
<feature type="transmembrane region" description="Helical" evidence="6">
    <location>
        <begin position="203"/>
        <end position="220"/>
    </location>
</feature>
<dbReference type="PANTHER" id="PTHR12570:SF65">
    <property type="entry name" value="MAGNESIUM TRANSPORTER NIPA9-RELATED"/>
    <property type="match status" value="1"/>
</dbReference>
<feature type="transmembrane region" description="Helical" evidence="6">
    <location>
        <begin position="84"/>
        <end position="105"/>
    </location>
</feature>
<feature type="region of interest" description="Disordered" evidence="5">
    <location>
        <begin position="324"/>
        <end position="365"/>
    </location>
</feature>
<gene>
    <name evidence="7" type="ORF">C6P46_007148</name>
</gene>
<feature type="transmembrane region" description="Helical" evidence="6">
    <location>
        <begin position="111"/>
        <end position="130"/>
    </location>
</feature>
<keyword evidence="2 6" id="KW-0812">Transmembrane</keyword>
<feature type="transmembrane region" description="Helical" evidence="6">
    <location>
        <begin position="139"/>
        <end position="157"/>
    </location>
</feature>
<evidence type="ECO:0000256" key="6">
    <source>
        <dbReference type="SAM" id="Phobius"/>
    </source>
</evidence>
<feature type="transmembrane region" description="Helical" evidence="6">
    <location>
        <begin position="298"/>
        <end position="320"/>
    </location>
</feature>
<accession>A0A9P6VUT5</accession>
<protein>
    <recommendedName>
        <fullName evidence="9">DUF803-domain-containing protein</fullName>
    </recommendedName>
</protein>
<keyword evidence="8" id="KW-1185">Reference proteome</keyword>
<feature type="compositionally biased region" description="Basic residues" evidence="5">
    <location>
        <begin position="56"/>
        <end position="72"/>
    </location>
</feature>
<feature type="transmembrane region" description="Helical" evidence="6">
    <location>
        <begin position="177"/>
        <end position="194"/>
    </location>
</feature>
<keyword evidence="4 6" id="KW-0472">Membrane</keyword>
<reference evidence="7 8" key="1">
    <citation type="submission" date="2020-11" db="EMBL/GenBank/DDBJ databases">
        <title>Kefir isolates.</title>
        <authorList>
            <person name="Marcisauskas S."/>
            <person name="Kim Y."/>
            <person name="Blasche S."/>
        </authorList>
    </citation>
    <scope>NUCLEOTIDE SEQUENCE [LARGE SCALE GENOMIC DNA]</scope>
    <source>
        <strain evidence="7 8">KR</strain>
    </source>
</reference>
<comment type="subcellular location">
    <subcellularLocation>
        <location evidence="1">Membrane</location>
        <topology evidence="1">Multi-pass membrane protein</topology>
    </subcellularLocation>
</comment>
<evidence type="ECO:0000256" key="4">
    <source>
        <dbReference type="ARBA" id="ARBA00023136"/>
    </source>
</evidence>
<dbReference type="InterPro" id="IPR037185">
    <property type="entry name" value="EmrE-like"/>
</dbReference>
<dbReference type="GO" id="GO:0015095">
    <property type="term" value="F:magnesium ion transmembrane transporter activity"/>
    <property type="evidence" value="ECO:0007669"/>
    <property type="project" value="InterPro"/>
</dbReference>
<feature type="compositionally biased region" description="Polar residues" evidence="5">
    <location>
        <begin position="378"/>
        <end position="407"/>
    </location>
</feature>
<dbReference type="OrthoDB" id="165382at2759"/>
<dbReference type="Proteomes" id="UP000777482">
    <property type="component" value="Unassembled WGS sequence"/>
</dbReference>
<evidence type="ECO:0000256" key="5">
    <source>
        <dbReference type="SAM" id="MobiDB-lite"/>
    </source>
</evidence>
<name>A0A9P6VUT5_RHOMI</name>
<evidence type="ECO:0000313" key="8">
    <source>
        <dbReference type="Proteomes" id="UP000777482"/>
    </source>
</evidence>
<feature type="compositionally biased region" description="Low complexity" evidence="5">
    <location>
        <begin position="326"/>
        <end position="336"/>
    </location>
</feature>
<keyword evidence="3 6" id="KW-1133">Transmembrane helix</keyword>
<feature type="transmembrane region" description="Helical" evidence="6">
    <location>
        <begin position="271"/>
        <end position="292"/>
    </location>
</feature>
<evidence type="ECO:0000256" key="3">
    <source>
        <dbReference type="ARBA" id="ARBA00022989"/>
    </source>
</evidence>
<dbReference type="GO" id="GO:0016020">
    <property type="term" value="C:membrane"/>
    <property type="evidence" value="ECO:0007669"/>
    <property type="project" value="UniProtKB-SubCell"/>
</dbReference>
<evidence type="ECO:0000313" key="7">
    <source>
        <dbReference type="EMBL" id="KAG0656364.1"/>
    </source>
</evidence>
<feature type="region of interest" description="Disordered" evidence="5">
    <location>
        <begin position="465"/>
        <end position="521"/>
    </location>
</feature>
<feature type="region of interest" description="Disordered" evidence="5">
    <location>
        <begin position="37"/>
        <end position="72"/>
    </location>
</feature>